<protein>
    <submittedName>
        <fullName evidence="5">GDSL-like lipase/acylhydrolase family protein</fullName>
    </submittedName>
</protein>
<dbReference type="SUPFAM" id="SSF52266">
    <property type="entry name" value="SGNH hydrolase"/>
    <property type="match status" value="1"/>
</dbReference>
<sequence>MRRTAGIALSTLIAATSAIGLAGTADARPTSSAPSPASATSVRTQPYVALGDSYSSAAGVMPQVPGAPAACSRSLLNFAHDIATATRASSFTDVTCSGAKTSDFFTSQLAGVAPQLDAVTKQTRLVTMTIGGNDGDVFATSFFGCASVAASDPTGNPCEQKFGNTFVNAIRTTTYPNLVKTLTAVRAKAPNATVVIVGYPTILPAVGSPACLSSVPIALGDVPWLGKQQAVLNNAVRRAALATGAVYVDMTNASMGHDACQPEGTRWIEPAIGPVNAFPIHPNAQGEAAMAARTLAVLGRL</sequence>
<dbReference type="PANTHER" id="PTHR37981">
    <property type="entry name" value="LIPASE 2"/>
    <property type="match status" value="1"/>
</dbReference>
<dbReference type="EMBL" id="VFMN01000001">
    <property type="protein sequence ID" value="TQJ08339.1"/>
    <property type="molecule type" value="Genomic_DNA"/>
</dbReference>
<keyword evidence="2" id="KW-1015">Disulfide bond</keyword>
<keyword evidence="6" id="KW-1185">Reference proteome</keyword>
<gene>
    <name evidence="5" type="ORF">FB458_1425</name>
</gene>
<feature type="signal peptide" evidence="3">
    <location>
        <begin position="1"/>
        <end position="27"/>
    </location>
</feature>
<comment type="caution">
    <text evidence="5">The sequence shown here is derived from an EMBL/GenBank/DDBJ whole genome shotgun (WGS) entry which is preliminary data.</text>
</comment>
<feature type="chain" id="PRO_5022215340" evidence="3">
    <location>
        <begin position="28"/>
        <end position="301"/>
    </location>
</feature>
<dbReference type="InterPro" id="IPR013830">
    <property type="entry name" value="SGNH_hydro"/>
</dbReference>
<dbReference type="RefSeq" id="WP_141847866.1">
    <property type="nucleotide sequence ID" value="NZ_BAAAPR010000004.1"/>
</dbReference>
<feature type="active site" description="Nucleophile" evidence="1">
    <location>
        <position position="53"/>
    </location>
</feature>
<dbReference type="Gene3D" id="3.40.50.1110">
    <property type="entry name" value="SGNH hydrolase"/>
    <property type="match status" value="1"/>
</dbReference>
<feature type="domain" description="SGNH hydrolase-type esterase" evidence="4">
    <location>
        <begin position="49"/>
        <end position="288"/>
    </location>
</feature>
<dbReference type="CDD" id="cd01823">
    <property type="entry name" value="SEST_like"/>
    <property type="match status" value="1"/>
</dbReference>
<reference evidence="5 6" key="1">
    <citation type="submission" date="2019-06" db="EMBL/GenBank/DDBJ databases">
        <title>Sequencing the genomes of 1000 actinobacteria strains.</title>
        <authorList>
            <person name="Klenk H.-P."/>
        </authorList>
    </citation>
    <scope>NUCLEOTIDE SEQUENCE [LARGE SCALE GENOMIC DNA]</scope>
    <source>
        <strain evidence="5 6">DSM 18607</strain>
    </source>
</reference>
<dbReference type="PANTHER" id="PTHR37981:SF1">
    <property type="entry name" value="SGNH HYDROLASE-TYPE ESTERASE DOMAIN-CONTAINING PROTEIN"/>
    <property type="match status" value="1"/>
</dbReference>
<accession>A0A542DZ61</accession>
<evidence type="ECO:0000259" key="4">
    <source>
        <dbReference type="Pfam" id="PF13472"/>
    </source>
</evidence>
<keyword evidence="5" id="KW-0378">Hydrolase</keyword>
<evidence type="ECO:0000313" key="5">
    <source>
        <dbReference type="EMBL" id="TQJ08339.1"/>
    </source>
</evidence>
<evidence type="ECO:0000256" key="2">
    <source>
        <dbReference type="PIRSR" id="PIRSR637460-2"/>
    </source>
</evidence>
<evidence type="ECO:0000256" key="1">
    <source>
        <dbReference type="PIRSR" id="PIRSR637460-1"/>
    </source>
</evidence>
<feature type="disulfide bond" evidence="2">
    <location>
        <begin position="145"/>
        <end position="158"/>
    </location>
</feature>
<dbReference type="OrthoDB" id="5503950at2"/>
<proteinExistence type="predicted"/>
<feature type="active site" evidence="1">
    <location>
        <position position="281"/>
    </location>
</feature>
<organism evidence="5 6">
    <name type="scientific">Lapillicoccus jejuensis</name>
    <dbReference type="NCBI Taxonomy" id="402171"/>
    <lineage>
        <taxon>Bacteria</taxon>
        <taxon>Bacillati</taxon>
        <taxon>Actinomycetota</taxon>
        <taxon>Actinomycetes</taxon>
        <taxon>Micrococcales</taxon>
        <taxon>Intrasporangiaceae</taxon>
        <taxon>Lapillicoccus</taxon>
    </lineage>
</organism>
<dbReference type="Pfam" id="PF13472">
    <property type="entry name" value="Lipase_GDSL_2"/>
    <property type="match status" value="1"/>
</dbReference>
<keyword evidence="3" id="KW-0732">Signal</keyword>
<evidence type="ECO:0000313" key="6">
    <source>
        <dbReference type="Proteomes" id="UP000317893"/>
    </source>
</evidence>
<dbReference type="InterPro" id="IPR036514">
    <property type="entry name" value="SGNH_hydro_sf"/>
</dbReference>
<evidence type="ECO:0000256" key="3">
    <source>
        <dbReference type="SAM" id="SignalP"/>
    </source>
</evidence>
<dbReference type="Proteomes" id="UP000317893">
    <property type="component" value="Unassembled WGS sequence"/>
</dbReference>
<dbReference type="GO" id="GO:0004806">
    <property type="term" value="F:triacylglycerol lipase activity"/>
    <property type="evidence" value="ECO:0007669"/>
    <property type="project" value="TreeGrafter"/>
</dbReference>
<dbReference type="InterPro" id="IPR037460">
    <property type="entry name" value="SEST-like"/>
</dbReference>
<dbReference type="AlphaFoldDB" id="A0A542DZ61"/>
<dbReference type="GO" id="GO:0019433">
    <property type="term" value="P:triglyceride catabolic process"/>
    <property type="evidence" value="ECO:0007669"/>
    <property type="project" value="TreeGrafter"/>
</dbReference>
<feature type="disulfide bond" evidence="2">
    <location>
        <begin position="211"/>
        <end position="260"/>
    </location>
</feature>
<feature type="disulfide bond" evidence="2">
    <location>
        <begin position="71"/>
        <end position="96"/>
    </location>
</feature>
<name>A0A542DZ61_9MICO</name>